<comment type="caution">
    <text evidence="2">The sequence shown here is derived from an EMBL/GenBank/DDBJ whole genome shotgun (WGS) entry which is preliminary data.</text>
</comment>
<dbReference type="InterPro" id="IPR011704">
    <property type="entry name" value="ATPase_dyneun-rel_AAA"/>
</dbReference>
<dbReference type="Proteomes" id="UP001431693">
    <property type="component" value="Unassembled WGS sequence"/>
</dbReference>
<dbReference type="InterPro" id="IPR003593">
    <property type="entry name" value="AAA+_ATPase"/>
</dbReference>
<organism evidence="2 3">
    <name type="scientific">Kribbibacterium absianum</name>
    <dbReference type="NCBI Taxonomy" id="3044210"/>
    <lineage>
        <taxon>Bacteria</taxon>
        <taxon>Bacillati</taxon>
        <taxon>Actinomycetota</taxon>
        <taxon>Coriobacteriia</taxon>
        <taxon>Coriobacteriales</taxon>
        <taxon>Kribbibacteriaceae</taxon>
        <taxon>Kribbibacterium</taxon>
    </lineage>
</organism>
<dbReference type="EMBL" id="JASJEX010000003">
    <property type="protein sequence ID" value="MDJ1129828.1"/>
    <property type="molecule type" value="Genomic_DNA"/>
</dbReference>
<gene>
    <name evidence="2" type="ORF">QJ043_07035</name>
</gene>
<dbReference type="InterPro" id="IPR052934">
    <property type="entry name" value="Methyl-DNA_Rec/Restrict_Enz"/>
</dbReference>
<dbReference type="InterPro" id="IPR027417">
    <property type="entry name" value="P-loop_NTPase"/>
</dbReference>
<evidence type="ECO:0000313" key="2">
    <source>
        <dbReference type="EMBL" id="MDJ1129828.1"/>
    </source>
</evidence>
<feature type="domain" description="AAA+ ATPase" evidence="1">
    <location>
        <begin position="467"/>
        <end position="629"/>
    </location>
</feature>
<proteinExistence type="predicted"/>
<name>A0ABT6ZLA6_9ACTN</name>
<dbReference type="PANTHER" id="PTHR37291">
    <property type="entry name" value="5-METHYLCYTOSINE-SPECIFIC RESTRICTION ENZYME B"/>
    <property type="match status" value="1"/>
</dbReference>
<sequence>MATAPDLSWIPFYEELATRLLDFKDDRHGLIALVLEAYEAVQMKVPKLDSTMPPADIDPFTVMGLFNKGLTWENRAKLAAALKSALGIEAAAPTAFDSIPLLNNQHATFYRFSNDPDRGDQDLEKLWILLETAVAYADGPTPEREGALAEAFDGAAAIKGVRWMVTMGLYWARPNVFMNLDSRNRWFVEKEDVPQTLKDATPREHGATVPSGEEYLQLCRTARALCGDPSSGFRSLPELSHLAFERSEEVNREKKLEQGEVAPDPVLAEPGPRYWLYSPGEQATLWDGVRECGSMVVGWDALGDLSQYGSKAAVLEALDAAADDGRHHHNDAGCAWAFASEMVPGDVVYAKRGSKRLVGRGVVTGEYTHDEEGPEGLRNLRDVEWTDAGEWDWPGEGRMPTKTLTDITDNEKAVARLEALIGASRLAQGAPEASAEPELDPYTREDFLADVYVTPERLDDMEGILRRKKNLILRGAPGTGKTYAAKRLAYEFMGERDRDRVKVVQFHQGYSYEDFVEGYRPTATGFELRRGPFLELCDAALEHPDEPFFLVIDEVNRADLGRVLGELFMLLEADKRGVHLDLMYSRESFTVPRNLYVVGTMNTADRSIALMDHALLRRFGHVELEPAFASDGFRAYAEGLGSDAFDRLVSVVQAMNEDIAQDEALGPSYRVGHSYLCNLTAGERLPAQLREVVEYELAPVAREYWFDDPGKAEGWVAEMRGALA</sequence>
<evidence type="ECO:0000259" key="1">
    <source>
        <dbReference type="SMART" id="SM00382"/>
    </source>
</evidence>
<accession>A0ABT6ZLA6</accession>
<keyword evidence="3" id="KW-1185">Reference proteome</keyword>
<evidence type="ECO:0000313" key="3">
    <source>
        <dbReference type="Proteomes" id="UP001431693"/>
    </source>
</evidence>
<dbReference type="Pfam" id="PF07728">
    <property type="entry name" value="AAA_5"/>
    <property type="match status" value="1"/>
</dbReference>
<reference evidence="2" key="1">
    <citation type="submission" date="2023-05" db="EMBL/GenBank/DDBJ databases">
        <title>[olsenella] sp. nov., isolated from a pig farm feces dump.</title>
        <authorList>
            <person name="Chang Y.-H."/>
        </authorList>
    </citation>
    <scope>NUCLEOTIDE SEQUENCE</scope>
    <source>
        <strain evidence="2">YH-ols2217</strain>
    </source>
</reference>
<protein>
    <submittedName>
        <fullName evidence="2">AAA family ATPase</fullName>
    </submittedName>
</protein>
<dbReference type="RefSeq" id="WP_283712949.1">
    <property type="nucleotide sequence ID" value="NZ_JASJEW010000002.1"/>
</dbReference>
<dbReference type="SUPFAM" id="SSF52540">
    <property type="entry name" value="P-loop containing nucleoside triphosphate hydrolases"/>
    <property type="match status" value="1"/>
</dbReference>
<dbReference type="CDD" id="cd00009">
    <property type="entry name" value="AAA"/>
    <property type="match status" value="1"/>
</dbReference>
<dbReference type="PANTHER" id="PTHR37291:SF1">
    <property type="entry name" value="TYPE IV METHYL-DIRECTED RESTRICTION ENZYME ECOKMCRB SUBUNIT"/>
    <property type="match status" value="1"/>
</dbReference>
<dbReference type="SMART" id="SM00382">
    <property type="entry name" value="AAA"/>
    <property type="match status" value="1"/>
</dbReference>
<dbReference type="Gene3D" id="3.40.50.300">
    <property type="entry name" value="P-loop containing nucleotide triphosphate hydrolases"/>
    <property type="match status" value="1"/>
</dbReference>